<comment type="caution">
    <text evidence="3">The sequence shown here is derived from an EMBL/GenBank/DDBJ whole genome shotgun (WGS) entry which is preliminary data.</text>
</comment>
<proteinExistence type="predicted"/>
<feature type="compositionally biased region" description="Low complexity" evidence="2">
    <location>
        <begin position="659"/>
        <end position="672"/>
    </location>
</feature>
<sequence length="786" mass="87884">MYKFSAQTSPTLSERTINSVAHSTRTVDPIPEQTVVLSRADIRASFEAYEQLLGSAKLYRNQMIALAQASAGFGQALERMARCKGALESGPALQAAAGLHYLMSNHQQVLSDAFYKKFEIPLLENLDNHKVNVLTAEENYDRSLAEMSKRIKETEAENLRSGRKHLTQQVEDLDRLKTEYYRQTLETEKNNLKYIFSKVSTVVRAEVDIYERISIKGMSDPILEGMITQGPDPFCAYPTAEQSSEIFSVLPPVPIINPIPELNSVTTLSEVSTEDAYNISSKGRSPLSTLDDDKEVIISNRHSCENSQDNEEYDKFDSEKSGSDTSSIGKHFNPSINPGFHISDDSELLHDKDFAYGVEDSGFEGSLTSNYGKSDETKELIYPKSQNEFTEGTTTTNNNSNSRTIYEIQEQLNSSNMVQRFQIAETNGFAFQTFDNNILGNSLPDDWQQQLYANDDMCGLVNDTNFSANVFVDDLMSSNFVDEGSSWILDQNTESSLQLNQQDEIQQVHTPLSNSSSDTDSEQNNESNISSNLNEQNRAQTPGPLQKSNIPNYLTIRRRSLSADNIHALAKSQQLVNNRKMIYPIQQHSEQISFDRTIPPAIQIQLLKQEASRFKVKLDKRTQRSMPNIQLAAVAHGAILQSKTNQNGGSGGVPIMDISSSSLSTPSTPTFPNEKPPNVAKQTLNPPRRGHTRKRSLSAPTTPFQNLTHHIPGSVPLQPAQSIPLNFSMASYARRPNALPIQIQRNPKHSHSTTIMSSEEYQRKLDEELEKVDFEDITTSRRSGIC</sequence>
<reference evidence="3" key="1">
    <citation type="submission" date="2021-06" db="EMBL/GenBank/DDBJ databases">
        <authorList>
            <person name="Kallberg Y."/>
            <person name="Tangrot J."/>
            <person name="Rosling A."/>
        </authorList>
    </citation>
    <scope>NUCLEOTIDE SEQUENCE</scope>
    <source>
        <strain evidence="3">AZ414A</strain>
    </source>
</reference>
<dbReference type="GO" id="GO:0042144">
    <property type="term" value="P:vacuole fusion, non-autophagic"/>
    <property type="evidence" value="ECO:0007669"/>
    <property type="project" value="InterPro"/>
</dbReference>
<dbReference type="SUPFAM" id="SSF103657">
    <property type="entry name" value="BAR/IMD domain-like"/>
    <property type="match status" value="1"/>
</dbReference>
<evidence type="ECO:0000256" key="1">
    <source>
        <dbReference type="SAM" id="Coils"/>
    </source>
</evidence>
<dbReference type="Gene3D" id="1.20.1270.60">
    <property type="entry name" value="Arfaptin homology (AH) domain/BAR domain"/>
    <property type="match status" value="1"/>
</dbReference>
<dbReference type="GO" id="GO:0000329">
    <property type="term" value="C:fungal-type vacuole membrane"/>
    <property type="evidence" value="ECO:0007669"/>
    <property type="project" value="InterPro"/>
</dbReference>
<dbReference type="PANTHER" id="PTHR38407:SF1">
    <property type="entry name" value="PROTEIN IVY1"/>
    <property type="match status" value="1"/>
</dbReference>
<name>A0A9N8YNH9_9GLOM</name>
<feature type="region of interest" description="Disordered" evidence="2">
    <location>
        <begin position="508"/>
        <end position="551"/>
    </location>
</feature>
<dbReference type="OrthoDB" id="5594612at2759"/>
<dbReference type="AlphaFoldDB" id="A0A9N8YNH9"/>
<dbReference type="Proteomes" id="UP000789706">
    <property type="component" value="Unassembled WGS sequence"/>
</dbReference>
<evidence type="ECO:0000313" key="4">
    <source>
        <dbReference type="Proteomes" id="UP000789706"/>
    </source>
</evidence>
<accession>A0A9N8YNH9</accession>
<feature type="compositionally biased region" description="Low complexity" evidence="2">
    <location>
        <begin position="522"/>
        <end position="537"/>
    </location>
</feature>
<feature type="coiled-coil region" evidence="1">
    <location>
        <begin position="137"/>
        <end position="176"/>
    </location>
</feature>
<dbReference type="EMBL" id="CAJVPK010000065">
    <property type="protein sequence ID" value="CAG8441436.1"/>
    <property type="molecule type" value="Genomic_DNA"/>
</dbReference>
<feature type="region of interest" description="Disordered" evidence="2">
    <location>
        <begin position="645"/>
        <end position="700"/>
    </location>
</feature>
<evidence type="ECO:0000256" key="2">
    <source>
        <dbReference type="SAM" id="MobiDB-lite"/>
    </source>
</evidence>
<organism evidence="3 4">
    <name type="scientific">Diversispora eburnea</name>
    <dbReference type="NCBI Taxonomy" id="1213867"/>
    <lineage>
        <taxon>Eukaryota</taxon>
        <taxon>Fungi</taxon>
        <taxon>Fungi incertae sedis</taxon>
        <taxon>Mucoromycota</taxon>
        <taxon>Glomeromycotina</taxon>
        <taxon>Glomeromycetes</taxon>
        <taxon>Diversisporales</taxon>
        <taxon>Diversisporaceae</taxon>
        <taxon>Diversispora</taxon>
    </lineage>
</organism>
<protein>
    <submittedName>
        <fullName evidence="3">1445_t:CDS:1</fullName>
    </submittedName>
</protein>
<dbReference type="GO" id="GO:0005543">
    <property type="term" value="F:phospholipid binding"/>
    <property type="evidence" value="ECO:0007669"/>
    <property type="project" value="InterPro"/>
</dbReference>
<feature type="region of interest" description="Disordered" evidence="2">
    <location>
        <begin position="300"/>
        <end position="332"/>
    </location>
</feature>
<feature type="compositionally biased region" description="Basic and acidic residues" evidence="2">
    <location>
        <begin position="313"/>
        <end position="322"/>
    </location>
</feature>
<dbReference type="PANTHER" id="PTHR38407">
    <property type="entry name" value="PROTEIN IVY1"/>
    <property type="match status" value="1"/>
</dbReference>
<feature type="compositionally biased region" description="Polar residues" evidence="2">
    <location>
        <begin position="508"/>
        <end position="518"/>
    </location>
</feature>
<keyword evidence="4" id="KW-1185">Reference proteome</keyword>
<evidence type="ECO:0000313" key="3">
    <source>
        <dbReference type="EMBL" id="CAG8441436.1"/>
    </source>
</evidence>
<keyword evidence="1" id="KW-0175">Coiled coil</keyword>
<dbReference type="InterPro" id="IPR027267">
    <property type="entry name" value="AH/BAR_dom_sf"/>
</dbReference>
<dbReference type="InterPro" id="IPR037470">
    <property type="entry name" value="IVY1"/>
</dbReference>
<gene>
    <name evidence="3" type="ORF">DEBURN_LOCUS1474</name>
</gene>